<reference evidence="1" key="1">
    <citation type="submission" date="2021-08" db="EMBL/GenBank/DDBJ databases">
        <title>In vitro characterization and in vivo efficacy assessment in Galleria mellonella larvae of newly isolated bacteriophages against Escherichia coli K1.</title>
        <authorList>
            <person name="Antoine C."/>
            <person name="Laforet F."/>
            <person name="Blasdel-Reuter B."/>
            <person name="Fall A."/>
            <person name="Duprez J.-N."/>
            <person name="Mainil J."/>
            <person name="Delcenserie V."/>
            <person name="Thiry D."/>
        </authorList>
    </citation>
    <scope>NUCLEOTIDE SEQUENCE</scope>
</reference>
<dbReference type="EMBL" id="MZ997838">
    <property type="protein sequence ID" value="UCR81086.1"/>
    <property type="molecule type" value="Genomic_DNA"/>
</dbReference>
<evidence type="ECO:0000313" key="1">
    <source>
        <dbReference type="EMBL" id="UCR81086.1"/>
    </source>
</evidence>
<protein>
    <submittedName>
        <fullName evidence="1">Uncharacterized protein</fullName>
    </submittedName>
</protein>
<accession>A0AAE8Y1U8</accession>
<organism evidence="1 2">
    <name type="scientific">Escherichia phage ULINTec2</name>
    <dbReference type="NCBI Taxonomy" id="2876728"/>
    <lineage>
        <taxon>Viruses</taxon>
        <taxon>Duplodnaviria</taxon>
        <taxon>Heunggongvirae</taxon>
        <taxon>Uroviricota</taxon>
        <taxon>Caudoviricetes</taxon>
        <taxon>Sarkviridae</taxon>
        <taxon>Guernseyvirinae</taxon>
        <taxon>Kagunavirus</taxon>
        <taxon>Kagunavirus ULINTec2</taxon>
    </lineage>
</organism>
<dbReference type="Proteomes" id="UP000827977">
    <property type="component" value="Segment"/>
</dbReference>
<proteinExistence type="predicted"/>
<evidence type="ECO:0000313" key="2">
    <source>
        <dbReference type="Proteomes" id="UP000827977"/>
    </source>
</evidence>
<sequence>MFKNGQLVKCADGKHGIIELKSNVFPGEYVVTVQKVRGVNSRIYVEEDNLKLIGNNFKFKGAK</sequence>
<name>A0AAE8Y1U8_9CAUD</name>
<keyword evidence="2" id="KW-1185">Reference proteome</keyword>